<sequence>MIKRMLIMLVLVGAVLFGIFGFKSFVNGKIKEAMAAMGSQPQTVSTIKAEFSDWQSQLQAVGSLRAVRGADLSLEVAGVVEEIKFDSGQDVEAGQLLLRLRDEDDVAKLKSLEAVAELSQITYDRDLKQFKAQAVSQATVDTDAANLKNNKALAEQQKAIVDKKTLKAPFAGHLGLRQVDLGQYLAAGTAIVTLQALTPIYADFMVPQQALAQIKVGQEVSARTDTYPGKTFIGKVTAINPRVETATRNVQVRAEIENADRLLVPGMYVTVDTKIGQPQKLITLPQTAIMYNPYGNIVYVVDEKKSGDGAPQLSVHQTFVTLGATRGDQVSVLKGVEEGQTIVTSGQMKLRNGIPIAVNNTVEPRNDPNPKPVDE</sequence>
<dbReference type="InterPro" id="IPR058647">
    <property type="entry name" value="BSH_CzcB-like"/>
</dbReference>
<keyword evidence="5" id="KW-1185">Reference proteome</keyword>
<reference evidence="5" key="1">
    <citation type="submission" date="2017-02" db="EMBL/GenBank/DDBJ databases">
        <authorList>
            <person name="Varghese N."/>
            <person name="Submissions S."/>
        </authorList>
    </citation>
    <scope>NUCLEOTIDE SEQUENCE [LARGE SCALE GENOMIC DNA]</scope>
    <source>
        <strain evidence="5">ATCC 27094</strain>
    </source>
</reference>
<name>A0A1T4MP78_9HYPH</name>
<dbReference type="Gene3D" id="2.40.420.20">
    <property type="match status" value="1"/>
</dbReference>
<dbReference type="GO" id="GO:0015562">
    <property type="term" value="F:efflux transmembrane transporter activity"/>
    <property type="evidence" value="ECO:0007669"/>
    <property type="project" value="TreeGrafter"/>
</dbReference>
<feature type="domain" description="CzcB-like barrel-sandwich hybrid" evidence="3">
    <location>
        <begin position="72"/>
        <end position="194"/>
    </location>
</feature>
<dbReference type="EMBL" id="FUWJ01000002">
    <property type="protein sequence ID" value="SJZ68594.1"/>
    <property type="molecule type" value="Genomic_DNA"/>
</dbReference>
<gene>
    <name evidence="4" type="ORF">SAMN02745126_01895</name>
</gene>
<feature type="domain" description="CusB-like beta-barrel" evidence="2">
    <location>
        <begin position="203"/>
        <end position="272"/>
    </location>
</feature>
<dbReference type="PANTHER" id="PTHR30469">
    <property type="entry name" value="MULTIDRUG RESISTANCE PROTEIN MDTA"/>
    <property type="match status" value="1"/>
</dbReference>
<dbReference type="GO" id="GO:1990281">
    <property type="term" value="C:efflux pump complex"/>
    <property type="evidence" value="ECO:0007669"/>
    <property type="project" value="TreeGrafter"/>
</dbReference>
<dbReference type="Gene3D" id="1.10.287.470">
    <property type="entry name" value="Helix hairpin bin"/>
    <property type="match status" value="1"/>
</dbReference>
<dbReference type="InterPro" id="IPR058792">
    <property type="entry name" value="Beta-barrel_RND_2"/>
</dbReference>
<evidence type="ECO:0000259" key="3">
    <source>
        <dbReference type="Pfam" id="PF25973"/>
    </source>
</evidence>
<dbReference type="Gene3D" id="2.40.30.170">
    <property type="match status" value="1"/>
</dbReference>
<evidence type="ECO:0000259" key="2">
    <source>
        <dbReference type="Pfam" id="PF25954"/>
    </source>
</evidence>
<dbReference type="Proteomes" id="UP000190092">
    <property type="component" value="Unassembled WGS sequence"/>
</dbReference>
<organism evidence="4 5">
    <name type="scientific">Enhydrobacter aerosaccus</name>
    <dbReference type="NCBI Taxonomy" id="225324"/>
    <lineage>
        <taxon>Bacteria</taxon>
        <taxon>Pseudomonadati</taxon>
        <taxon>Pseudomonadota</taxon>
        <taxon>Alphaproteobacteria</taxon>
        <taxon>Hyphomicrobiales</taxon>
        <taxon>Enhydrobacter</taxon>
    </lineage>
</organism>
<dbReference type="InterPro" id="IPR006143">
    <property type="entry name" value="RND_pump_MFP"/>
</dbReference>
<dbReference type="Pfam" id="PF25954">
    <property type="entry name" value="Beta-barrel_RND_2"/>
    <property type="match status" value="1"/>
</dbReference>
<dbReference type="RefSeq" id="WP_085933634.1">
    <property type="nucleotide sequence ID" value="NZ_FUWJ01000002.1"/>
</dbReference>
<dbReference type="OrthoDB" id="9806939at2"/>
<comment type="similarity">
    <text evidence="1">Belongs to the membrane fusion protein (MFP) (TC 8.A.1) family.</text>
</comment>
<protein>
    <submittedName>
        <fullName evidence="4">Membrane fusion protein, multidrug efflux system</fullName>
    </submittedName>
</protein>
<accession>A0A1T4MP78</accession>
<evidence type="ECO:0000313" key="4">
    <source>
        <dbReference type="EMBL" id="SJZ68594.1"/>
    </source>
</evidence>
<dbReference type="SUPFAM" id="SSF111369">
    <property type="entry name" value="HlyD-like secretion proteins"/>
    <property type="match status" value="1"/>
</dbReference>
<dbReference type="NCBIfam" id="TIGR01730">
    <property type="entry name" value="RND_mfp"/>
    <property type="match status" value="1"/>
</dbReference>
<proteinExistence type="inferred from homology"/>
<dbReference type="PANTHER" id="PTHR30469:SF11">
    <property type="entry name" value="BLL4320 PROTEIN"/>
    <property type="match status" value="1"/>
</dbReference>
<dbReference type="Gene3D" id="2.40.50.100">
    <property type="match status" value="1"/>
</dbReference>
<evidence type="ECO:0000256" key="1">
    <source>
        <dbReference type="ARBA" id="ARBA00009477"/>
    </source>
</evidence>
<dbReference type="FunFam" id="2.40.30.170:FF:000010">
    <property type="entry name" value="Efflux RND transporter periplasmic adaptor subunit"/>
    <property type="match status" value="1"/>
</dbReference>
<dbReference type="STRING" id="225324.SAMN02745126_01895"/>
<dbReference type="AlphaFoldDB" id="A0A1T4MP78"/>
<evidence type="ECO:0000313" key="5">
    <source>
        <dbReference type="Proteomes" id="UP000190092"/>
    </source>
</evidence>
<dbReference type="Pfam" id="PF25973">
    <property type="entry name" value="BSH_CzcB"/>
    <property type="match status" value="1"/>
</dbReference>